<dbReference type="PANTHER" id="PTHR11799:SF20">
    <property type="entry name" value="SMP-30_GLUCONOLACTONASE_LRE-LIKE REGION DOMAIN-CONTAINING PROTEIN"/>
    <property type="match status" value="1"/>
</dbReference>
<comment type="caution">
    <text evidence="2">The sequence shown here is derived from an EMBL/GenBank/DDBJ whole genome shotgun (WGS) entry which is preliminary data.</text>
</comment>
<evidence type="ECO:0000313" key="2">
    <source>
        <dbReference type="EMBL" id="KAH7041507.1"/>
    </source>
</evidence>
<dbReference type="AlphaFoldDB" id="A0A9P8YGY0"/>
<sequence length="440" mass="47629">MARTSLIAAALGVLVALPAAIYQLEIHTSVIYLKGIGHTFEPLSAFPYKCRRIEHPRLQACEDMWLSEATRQLFLACSDSSQRQHWMPTMGRFNVSARSVQDAIVAVDIDEHTSSGSTFPVRVLATPNYAGIPGDEGRMYPLSLSGVDDADGSVRLWVVNSSPSADHTTGKLLDQAKVGGNLTVEVFRTGPKSESLDHIYTFSHSGLVTPNRVAPVGDETNDFWFTNDHGKYKTGLKNALSGPLGWGDVSHCTESTCRTIIPGHKFPNGIAHNRGPRGDGLVYVPSSLLGRVYVYKPVTMTTSSDTATTAAKGDLELVATLEAGFSLDNITPDREGDLYIAAFPRTADLLAAYEDPYHSFPATAAVRIRHRRKTTHGRAAAGQQEEQRQEFEVTKIIEDGKGGEAEVLPGSTSVLHDAATGRLFFSSVISPFIGVCEPIA</sequence>
<gene>
    <name evidence="2" type="ORF">B0I36DRAFT_371677</name>
</gene>
<keyword evidence="1" id="KW-0732">Signal</keyword>
<dbReference type="InterPro" id="IPR051288">
    <property type="entry name" value="Serum_paraoxonase/arylesterase"/>
</dbReference>
<name>A0A9P8YGY0_9PEZI</name>
<dbReference type="RefSeq" id="XP_046019562.1">
    <property type="nucleotide sequence ID" value="XM_046160034.1"/>
</dbReference>
<dbReference type="InterPro" id="IPR011042">
    <property type="entry name" value="6-blade_b-propeller_TolB-like"/>
</dbReference>
<feature type="chain" id="PRO_5040366151" description="Serum paraoxonase/arylesterase" evidence="1">
    <location>
        <begin position="24"/>
        <end position="440"/>
    </location>
</feature>
<dbReference type="EMBL" id="JAGTJQ010000001">
    <property type="protein sequence ID" value="KAH7041507.1"/>
    <property type="molecule type" value="Genomic_DNA"/>
</dbReference>
<dbReference type="OrthoDB" id="5307922at2759"/>
<dbReference type="Gene3D" id="2.120.10.30">
    <property type="entry name" value="TolB, C-terminal domain"/>
    <property type="match status" value="1"/>
</dbReference>
<keyword evidence="3" id="KW-1185">Reference proteome</keyword>
<feature type="signal peptide" evidence="1">
    <location>
        <begin position="1"/>
        <end position="23"/>
    </location>
</feature>
<dbReference type="Proteomes" id="UP000756346">
    <property type="component" value="Unassembled WGS sequence"/>
</dbReference>
<evidence type="ECO:0000313" key="3">
    <source>
        <dbReference type="Proteomes" id="UP000756346"/>
    </source>
</evidence>
<evidence type="ECO:0000256" key="1">
    <source>
        <dbReference type="SAM" id="SignalP"/>
    </source>
</evidence>
<dbReference type="SUPFAM" id="SSF63829">
    <property type="entry name" value="Calcium-dependent phosphotriesterase"/>
    <property type="match status" value="1"/>
</dbReference>
<evidence type="ECO:0008006" key="4">
    <source>
        <dbReference type="Google" id="ProtNLM"/>
    </source>
</evidence>
<reference evidence="2" key="1">
    <citation type="journal article" date="2021" name="Nat. Commun.">
        <title>Genetic determinants of endophytism in the Arabidopsis root mycobiome.</title>
        <authorList>
            <person name="Mesny F."/>
            <person name="Miyauchi S."/>
            <person name="Thiergart T."/>
            <person name="Pickel B."/>
            <person name="Atanasova L."/>
            <person name="Karlsson M."/>
            <person name="Huettel B."/>
            <person name="Barry K.W."/>
            <person name="Haridas S."/>
            <person name="Chen C."/>
            <person name="Bauer D."/>
            <person name="Andreopoulos W."/>
            <person name="Pangilinan J."/>
            <person name="LaButti K."/>
            <person name="Riley R."/>
            <person name="Lipzen A."/>
            <person name="Clum A."/>
            <person name="Drula E."/>
            <person name="Henrissat B."/>
            <person name="Kohler A."/>
            <person name="Grigoriev I.V."/>
            <person name="Martin F.M."/>
            <person name="Hacquard S."/>
        </authorList>
    </citation>
    <scope>NUCLEOTIDE SEQUENCE</scope>
    <source>
        <strain evidence="2">MPI-CAGE-CH-0230</strain>
    </source>
</reference>
<dbReference type="PANTHER" id="PTHR11799">
    <property type="entry name" value="PARAOXONASE"/>
    <property type="match status" value="1"/>
</dbReference>
<proteinExistence type="predicted"/>
<dbReference type="GeneID" id="70189580"/>
<protein>
    <recommendedName>
        <fullName evidence="4">Serum paraoxonase/arylesterase</fullName>
    </recommendedName>
</protein>
<organism evidence="2 3">
    <name type="scientific">Microdochium trichocladiopsis</name>
    <dbReference type="NCBI Taxonomy" id="1682393"/>
    <lineage>
        <taxon>Eukaryota</taxon>
        <taxon>Fungi</taxon>
        <taxon>Dikarya</taxon>
        <taxon>Ascomycota</taxon>
        <taxon>Pezizomycotina</taxon>
        <taxon>Sordariomycetes</taxon>
        <taxon>Xylariomycetidae</taxon>
        <taxon>Xylariales</taxon>
        <taxon>Microdochiaceae</taxon>
        <taxon>Microdochium</taxon>
    </lineage>
</organism>
<accession>A0A9P8YGY0</accession>